<dbReference type="Proteomes" id="UP000576969">
    <property type="component" value="Unassembled WGS sequence"/>
</dbReference>
<accession>A0A7Y9KID3</accession>
<proteinExistence type="predicted"/>
<dbReference type="InterPro" id="IPR050426">
    <property type="entry name" value="Glycosyltransferase_28"/>
</dbReference>
<evidence type="ECO:0000259" key="2">
    <source>
        <dbReference type="Pfam" id="PF06722"/>
    </source>
</evidence>
<dbReference type="RefSeq" id="WP_179487455.1">
    <property type="nucleotide sequence ID" value="NZ_JACCBV010000001.1"/>
</dbReference>
<gene>
    <name evidence="3" type="ORF">BJ991_000683</name>
</gene>
<keyword evidence="3" id="KW-0808">Transferase</keyword>
<feature type="domain" description="Erythromycin biosynthesis protein CIII-like C-terminal" evidence="2">
    <location>
        <begin position="276"/>
        <end position="417"/>
    </location>
</feature>
<dbReference type="CDD" id="cd03784">
    <property type="entry name" value="GT1_Gtf-like"/>
    <property type="match status" value="1"/>
</dbReference>
<dbReference type="InterPro" id="IPR010610">
    <property type="entry name" value="EryCIII-like_C"/>
</dbReference>
<dbReference type="FunFam" id="3.40.50.2000:FF:000072">
    <property type="entry name" value="Glycosyl transferase"/>
    <property type="match status" value="1"/>
</dbReference>
<dbReference type="InterPro" id="IPR004276">
    <property type="entry name" value="GlycoTrans_28_N"/>
</dbReference>
<dbReference type="Pfam" id="PF06722">
    <property type="entry name" value="EryCIII-like_C"/>
    <property type="match status" value="1"/>
</dbReference>
<dbReference type="Gene3D" id="3.40.50.2000">
    <property type="entry name" value="Glycogen Phosphorylase B"/>
    <property type="match status" value="2"/>
</dbReference>
<organism evidence="3 4">
    <name type="scientific">Microbacterium immunditiarum</name>
    <dbReference type="NCBI Taxonomy" id="337480"/>
    <lineage>
        <taxon>Bacteria</taxon>
        <taxon>Bacillati</taxon>
        <taxon>Actinomycetota</taxon>
        <taxon>Actinomycetes</taxon>
        <taxon>Micrococcales</taxon>
        <taxon>Microbacteriaceae</taxon>
        <taxon>Microbacterium</taxon>
    </lineage>
</organism>
<dbReference type="PANTHER" id="PTHR48050:SF13">
    <property type="entry name" value="STEROL 3-BETA-GLUCOSYLTRANSFERASE UGT80A2"/>
    <property type="match status" value="1"/>
</dbReference>
<dbReference type="GO" id="GO:0016758">
    <property type="term" value="F:hexosyltransferase activity"/>
    <property type="evidence" value="ECO:0007669"/>
    <property type="project" value="InterPro"/>
</dbReference>
<feature type="domain" description="Glycosyltransferase family 28 N-terminal" evidence="1">
    <location>
        <begin position="13"/>
        <end position="53"/>
    </location>
</feature>
<dbReference type="EMBL" id="JACCBV010000001">
    <property type="protein sequence ID" value="NYE18655.1"/>
    <property type="molecule type" value="Genomic_DNA"/>
</dbReference>
<dbReference type="GO" id="GO:0033072">
    <property type="term" value="P:vancomycin biosynthetic process"/>
    <property type="evidence" value="ECO:0007669"/>
    <property type="project" value="UniProtKB-ARBA"/>
</dbReference>
<dbReference type="GO" id="GO:0008194">
    <property type="term" value="F:UDP-glycosyltransferase activity"/>
    <property type="evidence" value="ECO:0007669"/>
    <property type="project" value="InterPro"/>
</dbReference>
<dbReference type="GO" id="GO:0005975">
    <property type="term" value="P:carbohydrate metabolic process"/>
    <property type="evidence" value="ECO:0007669"/>
    <property type="project" value="InterPro"/>
</dbReference>
<dbReference type="SUPFAM" id="SSF53756">
    <property type="entry name" value="UDP-Glycosyltransferase/glycogen phosphorylase"/>
    <property type="match status" value="1"/>
</dbReference>
<evidence type="ECO:0000313" key="3">
    <source>
        <dbReference type="EMBL" id="NYE18655.1"/>
    </source>
</evidence>
<evidence type="ECO:0000313" key="4">
    <source>
        <dbReference type="Proteomes" id="UP000576969"/>
    </source>
</evidence>
<comment type="caution">
    <text evidence="3">The sequence shown here is derived from an EMBL/GenBank/DDBJ whole genome shotgun (WGS) entry which is preliminary data.</text>
</comment>
<dbReference type="InterPro" id="IPR002213">
    <property type="entry name" value="UDP_glucos_trans"/>
</dbReference>
<protein>
    <submittedName>
        <fullName evidence="3">MGT family glycosyltransferase</fullName>
    </submittedName>
</protein>
<dbReference type="AlphaFoldDB" id="A0A7Y9KID3"/>
<reference evidence="3 4" key="1">
    <citation type="submission" date="2020-07" db="EMBL/GenBank/DDBJ databases">
        <title>Sequencing the genomes of 1000 actinobacteria strains.</title>
        <authorList>
            <person name="Klenk H.-P."/>
        </authorList>
    </citation>
    <scope>NUCLEOTIDE SEQUENCE [LARGE SCALE GENOMIC DNA]</scope>
    <source>
        <strain evidence="3 4">DSM 24662</strain>
    </source>
</reference>
<keyword evidence="4" id="KW-1185">Reference proteome</keyword>
<name>A0A7Y9KID3_9MICO</name>
<dbReference type="PANTHER" id="PTHR48050">
    <property type="entry name" value="STEROL 3-BETA-GLUCOSYLTRANSFERASE"/>
    <property type="match status" value="1"/>
</dbReference>
<dbReference type="Pfam" id="PF03033">
    <property type="entry name" value="Glyco_transf_28"/>
    <property type="match status" value="1"/>
</dbReference>
<sequence length="425" mass="45141">MARFMLAAMPFTGHVIPMLAVAESLVERGHDVRFYTGSAFRERVEASGAAFVPWREAPDFDENDLTKTFPRLIGKKGVRQVMVNLTDGFIATAPAQVTDLLEAWDEQPWDALVIDDTSCGGAFTAEKTDAPWATVAVLPLNLPSRHGPPSGLGIAPGRGLLGRARDAALRGIRPLLATPLRKPLARARAEATLPPSKAIFDEVMFSPHLILASGAPLLDYERPDRPAHLDFIGRLAATPRKDALPEWWQDLHDRTVVHVTQGTQNIDPSDLIRPTIEALADRDLLVVVATGRRGADELPFAVPSNVRVAGFLPYDALLSHVDAIVTNGGWGGTLAALAHGIPLVIGGGDLDKPEIAARVAWSGAGVNLKTGTPTSAAIAEAVDRVLREREFADAAARVAAQLEAGGGARRAAERLEALAGAASGS</sequence>
<evidence type="ECO:0000259" key="1">
    <source>
        <dbReference type="Pfam" id="PF03033"/>
    </source>
</evidence>